<dbReference type="Pfam" id="PF09932">
    <property type="entry name" value="DUF2164"/>
    <property type="match status" value="1"/>
</dbReference>
<dbReference type="EMBL" id="JACJVR010000068">
    <property type="protein sequence ID" value="MBB6693170.1"/>
    <property type="molecule type" value="Genomic_DNA"/>
</dbReference>
<reference evidence="1 2" key="1">
    <citation type="submission" date="2020-08" db="EMBL/GenBank/DDBJ databases">
        <title>Cohnella phylogeny.</title>
        <authorList>
            <person name="Dunlap C."/>
        </authorList>
    </citation>
    <scope>NUCLEOTIDE SEQUENCE [LARGE SCALE GENOMIC DNA]</scope>
    <source>
        <strain evidence="1 2">DSM 25239</strain>
    </source>
</reference>
<gene>
    <name evidence="1" type="ORF">H7B90_17335</name>
</gene>
<keyword evidence="2" id="KW-1185">Reference proteome</keyword>
<evidence type="ECO:0000313" key="1">
    <source>
        <dbReference type="EMBL" id="MBB6693170.1"/>
    </source>
</evidence>
<comment type="caution">
    <text evidence="1">The sequence shown here is derived from an EMBL/GenBank/DDBJ whole genome shotgun (WGS) entry which is preliminary data.</text>
</comment>
<dbReference type="InterPro" id="IPR018680">
    <property type="entry name" value="DUF2164"/>
</dbReference>
<evidence type="ECO:0000313" key="2">
    <source>
        <dbReference type="Proteomes" id="UP000553776"/>
    </source>
</evidence>
<organism evidence="1 2">
    <name type="scientific">Cohnella xylanilytica</name>
    <dbReference type="NCBI Taxonomy" id="557555"/>
    <lineage>
        <taxon>Bacteria</taxon>
        <taxon>Bacillati</taxon>
        <taxon>Bacillota</taxon>
        <taxon>Bacilli</taxon>
        <taxon>Bacillales</taxon>
        <taxon>Paenibacillaceae</taxon>
        <taxon>Cohnella</taxon>
    </lineage>
</organism>
<dbReference type="AlphaFoldDB" id="A0A841U568"/>
<name>A0A841U568_9BACL</name>
<protein>
    <submittedName>
        <fullName evidence="1">DUF2164 domain-containing protein</fullName>
    </submittedName>
</protein>
<proteinExistence type="predicted"/>
<dbReference type="Proteomes" id="UP000553776">
    <property type="component" value="Unassembled WGS sequence"/>
</dbReference>
<sequence length="85" mass="9894">MNAFKLPKEHKEDIVNSVQEYAELEWSQELGRLGAEQFVDFMLAKLGPVVYNQAIEDARRVLTERTAALEDELYALEKPIRTDRR</sequence>
<accession>A0A841U568</accession>